<dbReference type="KEGG" id="bbel:109473595"/>
<dbReference type="GO" id="GO:0071709">
    <property type="term" value="P:membrane assembly"/>
    <property type="evidence" value="ECO:0007669"/>
    <property type="project" value="TreeGrafter"/>
</dbReference>
<dbReference type="GO" id="GO:0007009">
    <property type="term" value="P:plasma membrane organization"/>
    <property type="evidence" value="ECO:0007669"/>
    <property type="project" value="TreeGrafter"/>
</dbReference>
<dbReference type="AlphaFoldDB" id="A0A6P4ZHH3"/>
<dbReference type="InterPro" id="IPR006634">
    <property type="entry name" value="TLC-dom"/>
</dbReference>
<keyword evidence="4 5" id="KW-0472">Membrane</keyword>
<keyword evidence="3 7" id="KW-1133">Transmembrane helix</keyword>
<evidence type="ECO:0000259" key="8">
    <source>
        <dbReference type="PROSITE" id="PS50922"/>
    </source>
</evidence>
<feature type="transmembrane region" description="Helical" evidence="7">
    <location>
        <begin position="184"/>
        <end position="212"/>
    </location>
</feature>
<keyword evidence="2 5" id="KW-0812">Transmembrane</keyword>
<dbReference type="PROSITE" id="PS50922">
    <property type="entry name" value="TLC"/>
    <property type="match status" value="1"/>
</dbReference>
<dbReference type="GO" id="GO:0055091">
    <property type="term" value="P:phospholipid homeostasis"/>
    <property type="evidence" value="ECO:0007669"/>
    <property type="project" value="TreeGrafter"/>
</dbReference>
<dbReference type="InterPro" id="IPR050846">
    <property type="entry name" value="TLCD"/>
</dbReference>
<dbReference type="GO" id="GO:0005886">
    <property type="term" value="C:plasma membrane"/>
    <property type="evidence" value="ECO:0007669"/>
    <property type="project" value="TreeGrafter"/>
</dbReference>
<organism evidence="9 10">
    <name type="scientific">Branchiostoma belcheri</name>
    <name type="common">Amphioxus</name>
    <dbReference type="NCBI Taxonomy" id="7741"/>
    <lineage>
        <taxon>Eukaryota</taxon>
        <taxon>Metazoa</taxon>
        <taxon>Chordata</taxon>
        <taxon>Cephalochordata</taxon>
        <taxon>Leptocardii</taxon>
        <taxon>Amphioxiformes</taxon>
        <taxon>Branchiostomatidae</taxon>
        <taxon>Branchiostoma</taxon>
    </lineage>
</organism>
<comment type="subcellular location">
    <subcellularLocation>
        <location evidence="1">Membrane</location>
        <topology evidence="1">Multi-pass membrane protein</topology>
    </subcellularLocation>
</comment>
<evidence type="ECO:0000256" key="5">
    <source>
        <dbReference type="PROSITE-ProRule" id="PRU00205"/>
    </source>
</evidence>
<dbReference type="OrthoDB" id="5978373at2759"/>
<gene>
    <name evidence="10" type="primary">LOC109473595</name>
</gene>
<reference evidence="10" key="1">
    <citation type="submission" date="2025-08" db="UniProtKB">
        <authorList>
            <consortium name="RefSeq"/>
        </authorList>
    </citation>
    <scope>IDENTIFICATION</scope>
    <source>
        <tissue evidence="10">Gonad</tissue>
    </source>
</reference>
<dbReference type="PANTHER" id="PTHR13439:SF4">
    <property type="entry name" value="TLC DOMAIN-CONTAINING PROTEIN"/>
    <property type="match status" value="1"/>
</dbReference>
<proteinExistence type="predicted"/>
<evidence type="ECO:0000256" key="4">
    <source>
        <dbReference type="ARBA" id="ARBA00023136"/>
    </source>
</evidence>
<accession>A0A6P4ZHH3</accession>
<evidence type="ECO:0000256" key="1">
    <source>
        <dbReference type="ARBA" id="ARBA00004141"/>
    </source>
</evidence>
<evidence type="ECO:0000256" key="2">
    <source>
        <dbReference type="ARBA" id="ARBA00022692"/>
    </source>
</evidence>
<evidence type="ECO:0000256" key="3">
    <source>
        <dbReference type="ARBA" id="ARBA00022989"/>
    </source>
</evidence>
<dbReference type="GeneID" id="109473595"/>
<dbReference type="Proteomes" id="UP000515135">
    <property type="component" value="Unplaced"/>
</dbReference>
<feature type="domain" description="TLC" evidence="8">
    <location>
        <begin position="58"/>
        <end position="256"/>
    </location>
</feature>
<sequence length="499" mass="55928">MAWPDTATCYVLLVASLTVNVSAACFFLLPPGVAAVLRRVSRRSPSSWPSQVLDMHEDHPWTLGKYLVDQLSSCVLCLWAVCALATTDVFQRPFRGLSAGVASVFAANVGHYVYKCFQDFHLRNDLPNFRINFLHHAVTVIVYVVFSLYQQSGLFGLLGVLFEGTVIFYETSKLLQTLDVERHSVVYGVNIIIGTVMTLVLRGVVPIVFFVLAFRVSSPFDMDYMPLAFYFLSIIFFAIINLWLLRASVYSVRRFFVRRKLHIYAQALQPRSLHGSSSRSSSPSSSLHSTQGLLALEEGLPAAPPTTVRNTLTKKNDFARLTPVSNTNINANVGDDPRYQKFVNTMTDGAKDITRVLMMETLNMSRSAKTRERVQYVRPAVNTVNIRPMTIAASPGPPSQPRTMSRTVHTPRRVRLPPAPPPHPTRHVVTHEPVPVQIPSTNIPSHTSKTHVTMSLPPDDGPRESSQPVTKIIRKVKSDPFIARHQVMPPKCYRSRYSW</sequence>
<evidence type="ECO:0000256" key="6">
    <source>
        <dbReference type="SAM" id="MobiDB-lite"/>
    </source>
</evidence>
<name>A0A6P4ZHH3_BRABE</name>
<feature type="compositionally biased region" description="Polar residues" evidence="6">
    <location>
        <begin position="438"/>
        <end position="453"/>
    </location>
</feature>
<keyword evidence="9" id="KW-1185">Reference proteome</keyword>
<dbReference type="GO" id="GO:0097035">
    <property type="term" value="P:regulation of membrane lipid distribution"/>
    <property type="evidence" value="ECO:0007669"/>
    <property type="project" value="TreeGrafter"/>
</dbReference>
<dbReference type="RefSeq" id="XP_019629071.1">
    <property type="nucleotide sequence ID" value="XM_019773512.1"/>
</dbReference>
<feature type="transmembrane region" description="Helical" evidence="7">
    <location>
        <begin position="224"/>
        <end position="245"/>
    </location>
</feature>
<feature type="transmembrane region" description="Helical" evidence="7">
    <location>
        <begin position="12"/>
        <end position="37"/>
    </location>
</feature>
<evidence type="ECO:0000313" key="9">
    <source>
        <dbReference type="Proteomes" id="UP000515135"/>
    </source>
</evidence>
<protein>
    <submittedName>
        <fullName evidence="10">Uncharacterized protein LOC109473595</fullName>
    </submittedName>
</protein>
<evidence type="ECO:0000313" key="10">
    <source>
        <dbReference type="RefSeq" id="XP_019629071.1"/>
    </source>
</evidence>
<feature type="region of interest" description="Disordered" evidence="6">
    <location>
        <begin position="389"/>
        <end position="467"/>
    </location>
</feature>
<evidence type="ECO:0000256" key="7">
    <source>
        <dbReference type="SAM" id="Phobius"/>
    </source>
</evidence>
<dbReference type="PANTHER" id="PTHR13439">
    <property type="entry name" value="CT120 PROTEIN"/>
    <property type="match status" value="1"/>
</dbReference>